<organism evidence="2 3">
    <name type="scientific">Stentor coeruleus</name>
    <dbReference type="NCBI Taxonomy" id="5963"/>
    <lineage>
        <taxon>Eukaryota</taxon>
        <taxon>Sar</taxon>
        <taxon>Alveolata</taxon>
        <taxon>Ciliophora</taxon>
        <taxon>Postciliodesmatophora</taxon>
        <taxon>Heterotrichea</taxon>
        <taxon>Heterotrichida</taxon>
        <taxon>Stentoridae</taxon>
        <taxon>Stentor</taxon>
    </lineage>
</organism>
<dbReference type="AlphaFoldDB" id="A0A1R2B463"/>
<protein>
    <submittedName>
        <fullName evidence="2">Uncharacterized protein</fullName>
    </submittedName>
</protein>
<feature type="compositionally biased region" description="Polar residues" evidence="1">
    <location>
        <begin position="231"/>
        <end position="241"/>
    </location>
</feature>
<evidence type="ECO:0000313" key="3">
    <source>
        <dbReference type="Proteomes" id="UP000187209"/>
    </source>
</evidence>
<reference evidence="2 3" key="1">
    <citation type="submission" date="2016-11" db="EMBL/GenBank/DDBJ databases">
        <title>The macronuclear genome of Stentor coeruleus: a giant cell with tiny introns.</title>
        <authorList>
            <person name="Slabodnick M."/>
            <person name="Ruby J.G."/>
            <person name="Reiff S.B."/>
            <person name="Swart E.C."/>
            <person name="Gosai S."/>
            <person name="Prabakaran S."/>
            <person name="Witkowska E."/>
            <person name="Larue G.E."/>
            <person name="Fisher S."/>
            <person name="Freeman R.M."/>
            <person name="Gunawardena J."/>
            <person name="Chu W."/>
            <person name="Stover N.A."/>
            <person name="Gregory B.D."/>
            <person name="Nowacki M."/>
            <person name="Derisi J."/>
            <person name="Roy S.W."/>
            <person name="Marshall W.F."/>
            <person name="Sood P."/>
        </authorList>
    </citation>
    <scope>NUCLEOTIDE SEQUENCE [LARGE SCALE GENOMIC DNA]</scope>
    <source>
        <strain evidence="2">WM001</strain>
    </source>
</reference>
<accession>A0A1R2B463</accession>
<evidence type="ECO:0000256" key="1">
    <source>
        <dbReference type="SAM" id="MobiDB-lite"/>
    </source>
</evidence>
<evidence type="ECO:0000313" key="2">
    <source>
        <dbReference type="EMBL" id="OMJ71536.1"/>
    </source>
</evidence>
<sequence length="241" mass="27391">MFVRKKYIFKKSKPVSILEASLNQNKVPNDICQYNENEKVLPIHLPLKIGVISPKDHHKNDCSDETPPNVSNLSTENTVSTENFTSKGVSLFPSDPKNSNFLETPTAFSKNNKNPKTNPCQSLIKSHEYSISLSENLLKKYQTKKNLEVLESSQGSKESLDLKNHELPTFHTVEEMGESDLIEKKEKYRSSSGSSTPHLYTDYKLRLDNLLLKNFGHYDENENDPEILVDSNESLSNDLDN</sequence>
<feature type="compositionally biased region" description="Polar residues" evidence="1">
    <location>
        <begin position="66"/>
        <end position="77"/>
    </location>
</feature>
<dbReference type="Proteomes" id="UP000187209">
    <property type="component" value="Unassembled WGS sequence"/>
</dbReference>
<feature type="region of interest" description="Disordered" evidence="1">
    <location>
        <begin position="221"/>
        <end position="241"/>
    </location>
</feature>
<comment type="caution">
    <text evidence="2">The sequence shown here is derived from an EMBL/GenBank/DDBJ whole genome shotgun (WGS) entry which is preliminary data.</text>
</comment>
<keyword evidence="3" id="KW-1185">Reference proteome</keyword>
<dbReference type="EMBL" id="MPUH01000980">
    <property type="protein sequence ID" value="OMJ71536.1"/>
    <property type="molecule type" value="Genomic_DNA"/>
</dbReference>
<feature type="region of interest" description="Disordered" evidence="1">
    <location>
        <begin position="56"/>
        <end position="77"/>
    </location>
</feature>
<name>A0A1R2B463_9CILI</name>
<gene>
    <name evidence="2" type="ORF">SteCoe_30208</name>
</gene>
<proteinExistence type="predicted"/>